<evidence type="ECO:0000313" key="4">
    <source>
        <dbReference type="EMBL" id="KAK4243566.1"/>
    </source>
</evidence>
<protein>
    <submittedName>
        <fullName evidence="4">Ankyrin repeat-containing domain protein</fullName>
    </submittedName>
</protein>
<dbReference type="PANTHER" id="PTHR24193">
    <property type="entry name" value="ANKYRIN REPEAT PROTEIN"/>
    <property type="match status" value="1"/>
</dbReference>
<dbReference type="GO" id="GO:0005634">
    <property type="term" value="C:nucleus"/>
    <property type="evidence" value="ECO:0007669"/>
    <property type="project" value="TreeGrafter"/>
</dbReference>
<dbReference type="GO" id="GO:0000976">
    <property type="term" value="F:transcription cis-regulatory region binding"/>
    <property type="evidence" value="ECO:0007669"/>
    <property type="project" value="TreeGrafter"/>
</dbReference>
<dbReference type="GO" id="GO:0045944">
    <property type="term" value="P:positive regulation of transcription by RNA polymerase II"/>
    <property type="evidence" value="ECO:0007669"/>
    <property type="project" value="TreeGrafter"/>
</dbReference>
<dbReference type="InterPro" id="IPR036770">
    <property type="entry name" value="Ankyrin_rpt-contain_sf"/>
</dbReference>
<dbReference type="EMBL" id="MU857803">
    <property type="protein sequence ID" value="KAK4243566.1"/>
    <property type="molecule type" value="Genomic_DNA"/>
</dbReference>
<dbReference type="InterPro" id="IPR050663">
    <property type="entry name" value="Ankyrin-SOCS_Box"/>
</dbReference>
<dbReference type="Proteomes" id="UP001303647">
    <property type="component" value="Unassembled WGS sequence"/>
</dbReference>
<reference evidence="4" key="2">
    <citation type="submission" date="2023-05" db="EMBL/GenBank/DDBJ databases">
        <authorList>
            <consortium name="Lawrence Berkeley National Laboratory"/>
            <person name="Steindorff A."/>
            <person name="Hensen N."/>
            <person name="Bonometti L."/>
            <person name="Westerberg I."/>
            <person name="Brannstrom I.O."/>
            <person name="Guillou S."/>
            <person name="Cros-Aarteil S."/>
            <person name="Calhoun S."/>
            <person name="Haridas S."/>
            <person name="Kuo A."/>
            <person name="Mondo S."/>
            <person name="Pangilinan J."/>
            <person name="Riley R."/>
            <person name="Labutti K."/>
            <person name="Andreopoulos B."/>
            <person name="Lipzen A."/>
            <person name="Chen C."/>
            <person name="Yanf M."/>
            <person name="Daum C."/>
            <person name="Ng V."/>
            <person name="Clum A."/>
            <person name="Ohm R."/>
            <person name="Martin F."/>
            <person name="Silar P."/>
            <person name="Natvig D."/>
            <person name="Lalanne C."/>
            <person name="Gautier V."/>
            <person name="Ament-Velasquez S.L."/>
            <person name="Kruys A."/>
            <person name="Hutchinson M.I."/>
            <person name="Powell A.J."/>
            <person name="Barry K."/>
            <person name="Miller A.N."/>
            <person name="Grigoriev I.V."/>
            <person name="Debuchy R."/>
            <person name="Gladieux P."/>
            <person name="Thoren M.H."/>
            <person name="Johannesson H."/>
        </authorList>
    </citation>
    <scope>NUCLEOTIDE SEQUENCE</scope>
    <source>
        <strain evidence="4">CBS 359.72</strain>
    </source>
</reference>
<dbReference type="InterPro" id="IPR002110">
    <property type="entry name" value="Ankyrin_rpt"/>
</dbReference>
<dbReference type="Gene3D" id="1.25.40.20">
    <property type="entry name" value="Ankyrin repeat-containing domain"/>
    <property type="match status" value="1"/>
</dbReference>
<dbReference type="Pfam" id="PF12796">
    <property type="entry name" value="Ank_2"/>
    <property type="match status" value="1"/>
</dbReference>
<dbReference type="PRINTS" id="PR01415">
    <property type="entry name" value="ANKYRIN"/>
</dbReference>
<feature type="repeat" description="ANK" evidence="3">
    <location>
        <begin position="145"/>
        <end position="177"/>
    </location>
</feature>
<keyword evidence="2 3" id="KW-0040">ANK repeat</keyword>
<dbReference type="AlphaFoldDB" id="A0AAN7CKY8"/>
<dbReference type="PROSITE" id="PS50088">
    <property type="entry name" value="ANK_REPEAT"/>
    <property type="match status" value="3"/>
</dbReference>
<evidence type="ECO:0000256" key="2">
    <source>
        <dbReference type="ARBA" id="ARBA00023043"/>
    </source>
</evidence>
<keyword evidence="1" id="KW-0677">Repeat</keyword>
<dbReference type="PROSITE" id="PS50297">
    <property type="entry name" value="ANK_REP_REGION"/>
    <property type="match status" value="3"/>
</dbReference>
<dbReference type="PANTHER" id="PTHR24193:SF121">
    <property type="entry name" value="ADA2A-CONTAINING COMPLEX COMPONENT 3, ISOFORM D"/>
    <property type="match status" value="1"/>
</dbReference>
<feature type="repeat" description="ANK" evidence="3">
    <location>
        <begin position="75"/>
        <end position="107"/>
    </location>
</feature>
<dbReference type="Pfam" id="PF00023">
    <property type="entry name" value="Ank"/>
    <property type="match status" value="1"/>
</dbReference>
<name>A0AAN7CKY8_9PEZI</name>
<evidence type="ECO:0000256" key="3">
    <source>
        <dbReference type="PROSITE-ProRule" id="PRU00023"/>
    </source>
</evidence>
<evidence type="ECO:0000256" key="1">
    <source>
        <dbReference type="ARBA" id="ARBA00022737"/>
    </source>
</evidence>
<sequence length="183" mass="19989">MQSALGTTVPEPRENVIDYFECSGFKPPQGNPPVELTSSSIESKSPLHMAVQKGSRKIVQLLLQHGADCNAKDNQGLTPLIHAIIEEQDDIAGILLSHGAQIQIVDNYQRSPLHWTVLKRQDRLLRVLIKHCEQNAEIINTYDIEGRTALHIAINLGWDAAVEILLEAGADVGAPTKMLASSG</sequence>
<evidence type="ECO:0000313" key="5">
    <source>
        <dbReference type="Proteomes" id="UP001303647"/>
    </source>
</evidence>
<organism evidence="4 5">
    <name type="scientific">Corynascus novoguineensis</name>
    <dbReference type="NCBI Taxonomy" id="1126955"/>
    <lineage>
        <taxon>Eukaryota</taxon>
        <taxon>Fungi</taxon>
        <taxon>Dikarya</taxon>
        <taxon>Ascomycota</taxon>
        <taxon>Pezizomycotina</taxon>
        <taxon>Sordariomycetes</taxon>
        <taxon>Sordariomycetidae</taxon>
        <taxon>Sordariales</taxon>
        <taxon>Chaetomiaceae</taxon>
        <taxon>Corynascus</taxon>
    </lineage>
</organism>
<accession>A0AAN7CKY8</accession>
<dbReference type="SUPFAM" id="SSF48403">
    <property type="entry name" value="Ankyrin repeat"/>
    <property type="match status" value="1"/>
</dbReference>
<gene>
    <name evidence="4" type="ORF">C7999DRAFT_36110</name>
</gene>
<dbReference type="SMART" id="SM00248">
    <property type="entry name" value="ANK"/>
    <property type="match status" value="4"/>
</dbReference>
<feature type="repeat" description="ANK" evidence="3">
    <location>
        <begin position="42"/>
        <end position="74"/>
    </location>
</feature>
<reference evidence="4" key="1">
    <citation type="journal article" date="2023" name="Mol. Phylogenet. Evol.">
        <title>Genome-scale phylogeny and comparative genomics of the fungal order Sordariales.</title>
        <authorList>
            <person name="Hensen N."/>
            <person name="Bonometti L."/>
            <person name="Westerberg I."/>
            <person name="Brannstrom I.O."/>
            <person name="Guillou S."/>
            <person name="Cros-Aarteil S."/>
            <person name="Calhoun S."/>
            <person name="Haridas S."/>
            <person name="Kuo A."/>
            <person name="Mondo S."/>
            <person name="Pangilinan J."/>
            <person name="Riley R."/>
            <person name="LaButti K."/>
            <person name="Andreopoulos B."/>
            <person name="Lipzen A."/>
            <person name="Chen C."/>
            <person name="Yan M."/>
            <person name="Daum C."/>
            <person name="Ng V."/>
            <person name="Clum A."/>
            <person name="Steindorff A."/>
            <person name="Ohm R.A."/>
            <person name="Martin F."/>
            <person name="Silar P."/>
            <person name="Natvig D.O."/>
            <person name="Lalanne C."/>
            <person name="Gautier V."/>
            <person name="Ament-Velasquez S.L."/>
            <person name="Kruys A."/>
            <person name="Hutchinson M.I."/>
            <person name="Powell A.J."/>
            <person name="Barry K."/>
            <person name="Miller A.N."/>
            <person name="Grigoriev I.V."/>
            <person name="Debuchy R."/>
            <person name="Gladieux P."/>
            <person name="Hiltunen Thoren M."/>
            <person name="Johannesson H."/>
        </authorList>
    </citation>
    <scope>NUCLEOTIDE SEQUENCE</scope>
    <source>
        <strain evidence="4">CBS 359.72</strain>
    </source>
</reference>
<proteinExistence type="predicted"/>
<keyword evidence="5" id="KW-1185">Reference proteome</keyword>
<comment type="caution">
    <text evidence="4">The sequence shown here is derived from an EMBL/GenBank/DDBJ whole genome shotgun (WGS) entry which is preliminary data.</text>
</comment>